<dbReference type="InterPro" id="IPR035965">
    <property type="entry name" value="PAS-like_dom_sf"/>
</dbReference>
<evidence type="ECO:0000256" key="5">
    <source>
        <dbReference type="ARBA" id="ARBA00022679"/>
    </source>
</evidence>
<comment type="caution">
    <text evidence="17">The sequence shown here is derived from an EMBL/GenBank/DDBJ whole genome shotgun (WGS) entry which is preliminary data.</text>
</comment>
<dbReference type="Pfam" id="PF02518">
    <property type="entry name" value="HATPase_c"/>
    <property type="match status" value="1"/>
</dbReference>
<evidence type="ECO:0000256" key="10">
    <source>
        <dbReference type="ARBA" id="ARBA00022989"/>
    </source>
</evidence>
<keyword evidence="10 13" id="KW-1133">Transmembrane helix</keyword>
<dbReference type="SMART" id="SM00091">
    <property type="entry name" value="PAS"/>
    <property type="match status" value="1"/>
</dbReference>
<keyword evidence="4" id="KW-0597">Phosphoprotein</keyword>
<dbReference type="STRING" id="1797768.A3C59_01035"/>
<dbReference type="NCBIfam" id="TIGR00229">
    <property type="entry name" value="sensory_box"/>
    <property type="match status" value="1"/>
</dbReference>
<evidence type="ECO:0000256" key="1">
    <source>
        <dbReference type="ARBA" id="ARBA00000085"/>
    </source>
</evidence>
<dbReference type="PRINTS" id="PR00344">
    <property type="entry name" value="BCTRLSENSOR"/>
</dbReference>
<gene>
    <name evidence="17" type="ORF">A3C59_01035</name>
</gene>
<reference evidence="17 18" key="1">
    <citation type="journal article" date="2016" name="Nat. Commun.">
        <title>Thousands of microbial genomes shed light on interconnected biogeochemical processes in an aquifer system.</title>
        <authorList>
            <person name="Anantharaman K."/>
            <person name="Brown C.T."/>
            <person name="Hug L.A."/>
            <person name="Sharon I."/>
            <person name="Castelle C.J."/>
            <person name="Probst A.J."/>
            <person name="Thomas B.C."/>
            <person name="Singh A."/>
            <person name="Wilkins M.J."/>
            <person name="Karaoz U."/>
            <person name="Brodie E.L."/>
            <person name="Williams K.H."/>
            <person name="Hubbard S.S."/>
            <person name="Banfield J.F."/>
        </authorList>
    </citation>
    <scope>NUCLEOTIDE SEQUENCE [LARGE SCALE GENOMIC DNA]</scope>
</reference>
<proteinExistence type="predicted"/>
<dbReference type="InterPro" id="IPR005467">
    <property type="entry name" value="His_kinase_dom"/>
</dbReference>
<dbReference type="SUPFAM" id="SSF47384">
    <property type="entry name" value="Homodimeric domain of signal transducing histidine kinase"/>
    <property type="match status" value="1"/>
</dbReference>
<dbReference type="InterPro" id="IPR003594">
    <property type="entry name" value="HATPase_dom"/>
</dbReference>
<keyword evidence="6 13" id="KW-0812">Transmembrane</keyword>
<dbReference type="PANTHER" id="PTHR42878">
    <property type="entry name" value="TWO-COMPONENT HISTIDINE KINASE"/>
    <property type="match status" value="1"/>
</dbReference>
<dbReference type="SMART" id="SM00304">
    <property type="entry name" value="HAMP"/>
    <property type="match status" value="1"/>
</dbReference>
<dbReference type="InterPro" id="IPR036097">
    <property type="entry name" value="HisK_dim/P_sf"/>
</dbReference>
<keyword evidence="12 13" id="KW-0472">Membrane</keyword>
<dbReference type="FunFam" id="3.30.565.10:FF:000006">
    <property type="entry name" value="Sensor histidine kinase WalK"/>
    <property type="match status" value="1"/>
</dbReference>
<keyword evidence="9" id="KW-0067">ATP-binding</keyword>
<name>A0A1F5JYJ3_9BACT</name>
<dbReference type="Pfam" id="PF00512">
    <property type="entry name" value="HisKA"/>
    <property type="match status" value="1"/>
</dbReference>
<dbReference type="GO" id="GO:0030295">
    <property type="term" value="F:protein kinase activator activity"/>
    <property type="evidence" value="ECO:0007669"/>
    <property type="project" value="TreeGrafter"/>
</dbReference>
<dbReference type="GO" id="GO:0000155">
    <property type="term" value="F:phosphorelay sensor kinase activity"/>
    <property type="evidence" value="ECO:0007669"/>
    <property type="project" value="InterPro"/>
</dbReference>
<sequence length="487" mass="53831">METAPLKKRGLKLKIIVVAVIASIIPTFLYLFISNPIFLMGISIFSAVLLSIILVSFLNPLQKLIQNSENISQGNFSQRIDIRSGDEFEELGNALSQMGEKISKIHSETEKQKDSAVSENSRLNQVLSSIVDGIIALDFNKNIILSNKSAQQLSGYTDKELQGQPIDKLMHFFVETEEILPKSYCQLNFNKSAKLVGKDGRGTKVNITTSQIGEAVQTNLSYILILHDLSKEEELERMKFDFVSMASHELKTPLTSIVGYLSVFVNENKDKLPKEEWELVNRSLIAAQQLFTLVQNLLNVNKIEREQITITPQSLDFLPILSKCVEDLKNQATLKNISLILNKPNNLPQVLADPIRVSEVVTNLVANAINYTNPGGKVNISVAISPSEVTTSVSDTGVGIPKEAMPHLFTKFFRVSNTMQQASKGTGLGLYIAKSIIEKHNGKIWVESVEGKGSIFYFTLPVAKLQSSLIDSGKFVGAEIQAGALNY</sequence>
<evidence type="ECO:0000256" key="2">
    <source>
        <dbReference type="ARBA" id="ARBA00004141"/>
    </source>
</evidence>
<evidence type="ECO:0000313" key="17">
    <source>
        <dbReference type="EMBL" id="OGE33698.1"/>
    </source>
</evidence>
<dbReference type="SMART" id="SM00388">
    <property type="entry name" value="HisKA"/>
    <property type="match status" value="1"/>
</dbReference>
<dbReference type="PANTHER" id="PTHR42878:SF7">
    <property type="entry name" value="SENSOR HISTIDINE KINASE GLRK"/>
    <property type="match status" value="1"/>
</dbReference>
<evidence type="ECO:0000256" key="12">
    <source>
        <dbReference type="ARBA" id="ARBA00023136"/>
    </source>
</evidence>
<feature type="domain" description="PAS" evidence="15">
    <location>
        <begin position="119"/>
        <end position="171"/>
    </location>
</feature>
<dbReference type="CDD" id="cd06225">
    <property type="entry name" value="HAMP"/>
    <property type="match status" value="1"/>
</dbReference>
<feature type="domain" description="HAMP" evidence="16">
    <location>
        <begin position="55"/>
        <end position="107"/>
    </location>
</feature>
<dbReference type="Proteomes" id="UP000176902">
    <property type="component" value="Unassembled WGS sequence"/>
</dbReference>
<evidence type="ECO:0000259" key="16">
    <source>
        <dbReference type="PROSITE" id="PS50885"/>
    </source>
</evidence>
<dbReference type="PROSITE" id="PS50112">
    <property type="entry name" value="PAS"/>
    <property type="match status" value="1"/>
</dbReference>
<comment type="catalytic activity">
    <reaction evidence="1">
        <text>ATP + protein L-histidine = ADP + protein N-phospho-L-histidine.</text>
        <dbReference type="EC" id="2.7.13.3"/>
    </reaction>
</comment>
<evidence type="ECO:0000259" key="14">
    <source>
        <dbReference type="PROSITE" id="PS50109"/>
    </source>
</evidence>
<evidence type="ECO:0000256" key="11">
    <source>
        <dbReference type="ARBA" id="ARBA00023012"/>
    </source>
</evidence>
<evidence type="ECO:0000256" key="8">
    <source>
        <dbReference type="ARBA" id="ARBA00022777"/>
    </source>
</evidence>
<keyword evidence="11" id="KW-0902">Two-component regulatory system</keyword>
<dbReference type="AlphaFoldDB" id="A0A1F5JYJ3"/>
<dbReference type="GO" id="GO:0007234">
    <property type="term" value="P:osmosensory signaling via phosphorelay pathway"/>
    <property type="evidence" value="ECO:0007669"/>
    <property type="project" value="TreeGrafter"/>
</dbReference>
<feature type="domain" description="Histidine kinase" evidence="14">
    <location>
        <begin position="245"/>
        <end position="464"/>
    </location>
</feature>
<protein>
    <recommendedName>
        <fullName evidence="3">histidine kinase</fullName>
        <ecNumber evidence="3">2.7.13.3</ecNumber>
    </recommendedName>
</protein>
<dbReference type="GO" id="GO:0005524">
    <property type="term" value="F:ATP binding"/>
    <property type="evidence" value="ECO:0007669"/>
    <property type="project" value="UniProtKB-KW"/>
</dbReference>
<evidence type="ECO:0000256" key="9">
    <source>
        <dbReference type="ARBA" id="ARBA00022840"/>
    </source>
</evidence>
<dbReference type="InterPro" id="IPR036890">
    <property type="entry name" value="HATPase_C_sf"/>
</dbReference>
<feature type="transmembrane region" description="Helical" evidence="13">
    <location>
        <begin position="12"/>
        <end position="31"/>
    </location>
</feature>
<dbReference type="SUPFAM" id="SSF158472">
    <property type="entry name" value="HAMP domain-like"/>
    <property type="match status" value="1"/>
</dbReference>
<comment type="subcellular location">
    <subcellularLocation>
        <location evidence="2">Membrane</location>
        <topology evidence="2">Multi-pass membrane protein</topology>
    </subcellularLocation>
</comment>
<evidence type="ECO:0000313" key="18">
    <source>
        <dbReference type="Proteomes" id="UP000176902"/>
    </source>
</evidence>
<dbReference type="InterPro" id="IPR003661">
    <property type="entry name" value="HisK_dim/P_dom"/>
</dbReference>
<dbReference type="EC" id="2.7.13.3" evidence="3"/>
<dbReference type="CDD" id="cd00130">
    <property type="entry name" value="PAS"/>
    <property type="match status" value="1"/>
</dbReference>
<evidence type="ECO:0000256" key="7">
    <source>
        <dbReference type="ARBA" id="ARBA00022741"/>
    </source>
</evidence>
<dbReference type="PROSITE" id="PS50109">
    <property type="entry name" value="HIS_KIN"/>
    <property type="match status" value="1"/>
</dbReference>
<accession>A0A1F5JYJ3</accession>
<keyword evidence="8" id="KW-0418">Kinase</keyword>
<dbReference type="InterPro" id="IPR004358">
    <property type="entry name" value="Sig_transdc_His_kin-like_C"/>
</dbReference>
<dbReference type="Gene3D" id="1.10.287.130">
    <property type="match status" value="1"/>
</dbReference>
<dbReference type="GO" id="GO:0016020">
    <property type="term" value="C:membrane"/>
    <property type="evidence" value="ECO:0007669"/>
    <property type="project" value="UniProtKB-SubCell"/>
</dbReference>
<dbReference type="PROSITE" id="PS50885">
    <property type="entry name" value="HAMP"/>
    <property type="match status" value="1"/>
</dbReference>
<dbReference type="EMBL" id="MFCV01000007">
    <property type="protein sequence ID" value="OGE33698.1"/>
    <property type="molecule type" value="Genomic_DNA"/>
</dbReference>
<dbReference type="CDD" id="cd00075">
    <property type="entry name" value="HATPase"/>
    <property type="match status" value="1"/>
</dbReference>
<dbReference type="InterPro" id="IPR013767">
    <property type="entry name" value="PAS_fold"/>
</dbReference>
<keyword evidence="5" id="KW-0808">Transferase</keyword>
<keyword evidence="7" id="KW-0547">Nucleotide-binding</keyword>
<evidence type="ECO:0000256" key="4">
    <source>
        <dbReference type="ARBA" id="ARBA00022553"/>
    </source>
</evidence>
<dbReference type="GO" id="GO:0000156">
    <property type="term" value="F:phosphorelay response regulator activity"/>
    <property type="evidence" value="ECO:0007669"/>
    <property type="project" value="TreeGrafter"/>
</dbReference>
<dbReference type="GO" id="GO:0006355">
    <property type="term" value="P:regulation of DNA-templated transcription"/>
    <property type="evidence" value="ECO:0007669"/>
    <property type="project" value="InterPro"/>
</dbReference>
<dbReference type="Pfam" id="PF00989">
    <property type="entry name" value="PAS"/>
    <property type="match status" value="1"/>
</dbReference>
<dbReference type="Gene3D" id="3.30.565.10">
    <property type="entry name" value="Histidine kinase-like ATPase, C-terminal domain"/>
    <property type="match status" value="1"/>
</dbReference>
<dbReference type="Gene3D" id="3.30.450.20">
    <property type="entry name" value="PAS domain"/>
    <property type="match status" value="1"/>
</dbReference>
<dbReference type="InterPro" id="IPR003660">
    <property type="entry name" value="HAMP_dom"/>
</dbReference>
<dbReference type="InterPro" id="IPR000014">
    <property type="entry name" value="PAS"/>
</dbReference>
<dbReference type="CDD" id="cd00082">
    <property type="entry name" value="HisKA"/>
    <property type="match status" value="1"/>
</dbReference>
<evidence type="ECO:0000256" key="13">
    <source>
        <dbReference type="SAM" id="Phobius"/>
    </source>
</evidence>
<organism evidence="17 18">
    <name type="scientific">Candidatus Daviesbacteria bacterium RIFCSPHIGHO2_02_FULL_36_13</name>
    <dbReference type="NCBI Taxonomy" id="1797768"/>
    <lineage>
        <taxon>Bacteria</taxon>
        <taxon>Candidatus Daviesiibacteriota</taxon>
    </lineage>
</organism>
<evidence type="ECO:0000256" key="3">
    <source>
        <dbReference type="ARBA" id="ARBA00012438"/>
    </source>
</evidence>
<evidence type="ECO:0000259" key="15">
    <source>
        <dbReference type="PROSITE" id="PS50112"/>
    </source>
</evidence>
<dbReference type="SUPFAM" id="SSF55874">
    <property type="entry name" value="ATPase domain of HSP90 chaperone/DNA topoisomerase II/histidine kinase"/>
    <property type="match status" value="1"/>
</dbReference>
<evidence type="ECO:0000256" key="6">
    <source>
        <dbReference type="ARBA" id="ARBA00022692"/>
    </source>
</evidence>
<dbReference type="SMART" id="SM00387">
    <property type="entry name" value="HATPase_c"/>
    <property type="match status" value="1"/>
</dbReference>
<dbReference type="Gene3D" id="6.10.340.10">
    <property type="match status" value="1"/>
</dbReference>
<feature type="transmembrane region" description="Helical" evidence="13">
    <location>
        <begin position="37"/>
        <end position="58"/>
    </location>
</feature>
<dbReference type="InterPro" id="IPR050351">
    <property type="entry name" value="BphY/WalK/GraS-like"/>
</dbReference>
<dbReference type="SUPFAM" id="SSF55785">
    <property type="entry name" value="PYP-like sensor domain (PAS domain)"/>
    <property type="match status" value="1"/>
</dbReference>
<dbReference type="Pfam" id="PF00672">
    <property type="entry name" value="HAMP"/>
    <property type="match status" value="1"/>
</dbReference>